<evidence type="ECO:0000313" key="9">
    <source>
        <dbReference type="EMBL" id="MBH0779262.1"/>
    </source>
</evidence>
<evidence type="ECO:0000256" key="2">
    <source>
        <dbReference type="ARBA" id="ARBA00022448"/>
    </source>
</evidence>
<dbReference type="InterPro" id="IPR006153">
    <property type="entry name" value="Cation/H_exchanger_TM"/>
</dbReference>
<feature type="domain" description="Cation/H+ exchanger transmembrane" evidence="8">
    <location>
        <begin position="21"/>
        <end position="383"/>
    </location>
</feature>
<feature type="transmembrane region" description="Helical" evidence="7">
    <location>
        <begin position="65"/>
        <end position="84"/>
    </location>
</feature>
<dbReference type="AlphaFoldDB" id="A0A931ICR8"/>
<dbReference type="GO" id="GO:1902600">
    <property type="term" value="P:proton transmembrane transport"/>
    <property type="evidence" value="ECO:0007669"/>
    <property type="project" value="InterPro"/>
</dbReference>
<accession>A0A931ICR8</accession>
<evidence type="ECO:0000256" key="7">
    <source>
        <dbReference type="SAM" id="Phobius"/>
    </source>
</evidence>
<dbReference type="Gene3D" id="1.20.1530.20">
    <property type="match status" value="1"/>
</dbReference>
<dbReference type="RefSeq" id="WP_196151578.1">
    <property type="nucleotide sequence ID" value="NZ_JADMLG010000010.1"/>
</dbReference>
<dbReference type="PANTHER" id="PTHR32468">
    <property type="entry name" value="CATION/H + ANTIPORTER"/>
    <property type="match status" value="1"/>
</dbReference>
<feature type="transmembrane region" description="Helical" evidence="7">
    <location>
        <begin position="367"/>
        <end position="387"/>
    </location>
</feature>
<dbReference type="Pfam" id="PF00999">
    <property type="entry name" value="Na_H_Exchanger"/>
    <property type="match status" value="1"/>
</dbReference>
<keyword evidence="4 7" id="KW-1133">Transmembrane helix</keyword>
<feature type="transmembrane region" description="Helical" evidence="7">
    <location>
        <begin position="132"/>
        <end position="153"/>
    </location>
</feature>
<evidence type="ECO:0000256" key="1">
    <source>
        <dbReference type="ARBA" id="ARBA00004141"/>
    </source>
</evidence>
<dbReference type="Proteomes" id="UP000655751">
    <property type="component" value="Unassembled WGS sequence"/>
</dbReference>
<evidence type="ECO:0000259" key="8">
    <source>
        <dbReference type="Pfam" id="PF00999"/>
    </source>
</evidence>
<organism evidence="9 10">
    <name type="scientific">Nocardia bovistercoris</name>
    <dbReference type="NCBI Taxonomy" id="2785916"/>
    <lineage>
        <taxon>Bacteria</taxon>
        <taxon>Bacillati</taxon>
        <taxon>Actinomycetota</taxon>
        <taxon>Actinomycetes</taxon>
        <taxon>Mycobacteriales</taxon>
        <taxon>Nocardiaceae</taxon>
        <taxon>Nocardia</taxon>
    </lineage>
</organism>
<evidence type="ECO:0000256" key="3">
    <source>
        <dbReference type="ARBA" id="ARBA00022692"/>
    </source>
</evidence>
<evidence type="ECO:0000256" key="4">
    <source>
        <dbReference type="ARBA" id="ARBA00022989"/>
    </source>
</evidence>
<dbReference type="GO" id="GO:0015297">
    <property type="term" value="F:antiporter activity"/>
    <property type="evidence" value="ECO:0007669"/>
    <property type="project" value="InterPro"/>
</dbReference>
<sequence length="410" mass="42371">MSDHQLVMLLVDLVLITVAARLLGRVAEMLGQPAVIGEIAAGIVAGPVVLGSTISTAIFPLDVQHYLAAFANVGIALFMFQAGLEIDRNSFSGARRLVTSVSIAAYAAPFVLGIVLGATLLARHAQGHSTRFAFFLGAALAVTAFPVLARILAERGLLRSKVGQIGLAAAAVNDVLAWTVLCVLVAATSANSAQGWRLIAVAPFLVAIVSMRRLLPRLSRSATPSALIAVGISGTLICGAATAWMGLHLIFGAFLFGLVFPREHSALLLEHTRLVSALFLPAFFVTAGLQVSLSGLDRGSALELGVIIAAAVLGKFGGTYGAARLCGSPPREAGMLASLMNTRGLTELVILVAGLSLGLIGPEMYSLLVIAALVTTAMTAPLLRLFAGRARVRSPGGDARTVEPALNVGT</sequence>
<evidence type="ECO:0000256" key="6">
    <source>
        <dbReference type="ARBA" id="ARBA00023136"/>
    </source>
</evidence>
<dbReference type="GO" id="GO:0016020">
    <property type="term" value="C:membrane"/>
    <property type="evidence" value="ECO:0007669"/>
    <property type="project" value="UniProtKB-SubCell"/>
</dbReference>
<keyword evidence="5" id="KW-0406">Ion transport</keyword>
<name>A0A931ICR8_9NOCA</name>
<dbReference type="InterPro" id="IPR038770">
    <property type="entry name" value="Na+/solute_symporter_sf"/>
</dbReference>
<keyword evidence="10" id="KW-1185">Reference proteome</keyword>
<feature type="transmembrane region" description="Helical" evidence="7">
    <location>
        <begin position="96"/>
        <end position="120"/>
    </location>
</feature>
<dbReference type="EMBL" id="JADMLG010000010">
    <property type="protein sequence ID" value="MBH0779262.1"/>
    <property type="molecule type" value="Genomic_DNA"/>
</dbReference>
<gene>
    <name evidence="9" type="ORF">IT779_23620</name>
</gene>
<keyword evidence="6 7" id="KW-0472">Membrane</keyword>
<feature type="transmembrane region" description="Helical" evidence="7">
    <location>
        <begin position="193"/>
        <end position="211"/>
    </location>
</feature>
<evidence type="ECO:0000256" key="5">
    <source>
        <dbReference type="ARBA" id="ARBA00023065"/>
    </source>
</evidence>
<feature type="transmembrane region" description="Helical" evidence="7">
    <location>
        <begin position="6"/>
        <end position="23"/>
    </location>
</feature>
<proteinExistence type="predicted"/>
<feature type="transmembrane region" description="Helical" evidence="7">
    <location>
        <begin position="272"/>
        <end position="292"/>
    </location>
</feature>
<feature type="transmembrane region" description="Helical" evidence="7">
    <location>
        <begin position="344"/>
        <end position="361"/>
    </location>
</feature>
<comment type="subcellular location">
    <subcellularLocation>
        <location evidence="1">Membrane</location>
        <topology evidence="1">Multi-pass membrane protein</topology>
    </subcellularLocation>
</comment>
<feature type="transmembrane region" description="Helical" evidence="7">
    <location>
        <begin position="304"/>
        <end position="323"/>
    </location>
</feature>
<feature type="transmembrane region" description="Helical" evidence="7">
    <location>
        <begin position="165"/>
        <end position="187"/>
    </location>
</feature>
<comment type="caution">
    <text evidence="9">The sequence shown here is derived from an EMBL/GenBank/DDBJ whole genome shotgun (WGS) entry which is preliminary data.</text>
</comment>
<reference evidence="9" key="1">
    <citation type="submission" date="2020-11" db="EMBL/GenBank/DDBJ databases">
        <title>Nocardia NEAU-351.nov., a novel actinomycete isolated from the cow dung.</title>
        <authorList>
            <person name="Zhang X."/>
        </authorList>
    </citation>
    <scope>NUCLEOTIDE SEQUENCE</scope>
    <source>
        <strain evidence="9">NEAU-351</strain>
    </source>
</reference>
<feature type="transmembrane region" description="Helical" evidence="7">
    <location>
        <begin position="243"/>
        <end position="260"/>
    </location>
</feature>
<dbReference type="InterPro" id="IPR050794">
    <property type="entry name" value="CPA2_transporter"/>
</dbReference>
<evidence type="ECO:0000313" key="10">
    <source>
        <dbReference type="Proteomes" id="UP000655751"/>
    </source>
</evidence>
<dbReference type="PANTHER" id="PTHR32468:SF0">
    <property type="entry name" value="K(+)_H(+) ANTIPORTER 1"/>
    <property type="match status" value="1"/>
</dbReference>
<feature type="transmembrane region" description="Helical" evidence="7">
    <location>
        <begin position="35"/>
        <end position="59"/>
    </location>
</feature>
<protein>
    <submittedName>
        <fullName evidence="9">Cation:proton antiporter</fullName>
    </submittedName>
</protein>
<keyword evidence="3 7" id="KW-0812">Transmembrane</keyword>
<keyword evidence="2" id="KW-0813">Transport</keyword>